<dbReference type="KEGG" id="mgad:MGAD_18960"/>
<dbReference type="SUPFAM" id="SSF51182">
    <property type="entry name" value="RmlC-like cupins"/>
    <property type="match status" value="1"/>
</dbReference>
<dbReference type="Proteomes" id="UP000466187">
    <property type="component" value="Chromosome"/>
</dbReference>
<proteinExistence type="predicted"/>
<organism evidence="1 2">
    <name type="scientific">Mycolicibacterium gadium</name>
    <name type="common">Mycobacterium gadium</name>
    <dbReference type="NCBI Taxonomy" id="1794"/>
    <lineage>
        <taxon>Bacteria</taxon>
        <taxon>Bacillati</taxon>
        <taxon>Actinomycetota</taxon>
        <taxon>Actinomycetes</taxon>
        <taxon>Mycobacteriales</taxon>
        <taxon>Mycobacteriaceae</taxon>
        <taxon>Mycolicibacterium</taxon>
    </lineage>
</organism>
<dbReference type="AlphaFoldDB" id="A0A7I7WLY2"/>
<protein>
    <recommendedName>
        <fullName evidence="3">LuxR family transcriptional regulator</fullName>
    </recommendedName>
</protein>
<dbReference type="EMBL" id="AP022608">
    <property type="protein sequence ID" value="BBZ17561.1"/>
    <property type="molecule type" value="Genomic_DNA"/>
</dbReference>
<evidence type="ECO:0008006" key="3">
    <source>
        <dbReference type="Google" id="ProtNLM"/>
    </source>
</evidence>
<dbReference type="InterPro" id="IPR011051">
    <property type="entry name" value="RmlC_Cupin_sf"/>
</dbReference>
<dbReference type="InterPro" id="IPR014710">
    <property type="entry name" value="RmlC-like_jellyroll"/>
</dbReference>
<evidence type="ECO:0000313" key="2">
    <source>
        <dbReference type="Proteomes" id="UP000466187"/>
    </source>
</evidence>
<gene>
    <name evidence="1" type="ORF">MGAD_18960</name>
</gene>
<reference evidence="1 2" key="1">
    <citation type="journal article" date="2019" name="Emerg. Microbes Infect.">
        <title>Comprehensive subspecies identification of 175 nontuberculous mycobacteria species based on 7547 genomic profiles.</title>
        <authorList>
            <person name="Matsumoto Y."/>
            <person name="Kinjo T."/>
            <person name="Motooka D."/>
            <person name="Nabeya D."/>
            <person name="Jung N."/>
            <person name="Uechi K."/>
            <person name="Horii T."/>
            <person name="Iida T."/>
            <person name="Fujita J."/>
            <person name="Nakamura S."/>
        </authorList>
    </citation>
    <scope>NUCLEOTIDE SEQUENCE [LARGE SCALE GENOMIC DNA]</scope>
    <source>
        <strain evidence="1 2">JCM 12688</strain>
    </source>
</reference>
<accession>A0A7I7WLY2</accession>
<sequence>MRLVNAVDTLSLSVIADEQITAARSAPSGRSAQTVYGGRGHALRQTVLALAGGHGLNEHESPGEATLLVLRGRIRLGTSAATVEGVAGDYLSIPQERHNVVALEDSVLLLTVVARSATTA</sequence>
<dbReference type="CDD" id="cd02230">
    <property type="entry name" value="cupin_HP0902-like"/>
    <property type="match status" value="1"/>
</dbReference>
<evidence type="ECO:0000313" key="1">
    <source>
        <dbReference type="EMBL" id="BBZ17561.1"/>
    </source>
</evidence>
<name>A0A7I7WLY2_MYCGU</name>
<dbReference type="Gene3D" id="2.60.120.10">
    <property type="entry name" value="Jelly Rolls"/>
    <property type="match status" value="1"/>
</dbReference>